<dbReference type="EMBL" id="MU266568">
    <property type="protein sequence ID" value="KAH7920622.1"/>
    <property type="molecule type" value="Genomic_DNA"/>
</dbReference>
<evidence type="ECO:0000313" key="2">
    <source>
        <dbReference type="Proteomes" id="UP000790709"/>
    </source>
</evidence>
<reference evidence="1" key="1">
    <citation type="journal article" date="2021" name="New Phytol.">
        <title>Evolutionary innovations through gain and loss of genes in the ectomycorrhizal Boletales.</title>
        <authorList>
            <person name="Wu G."/>
            <person name="Miyauchi S."/>
            <person name="Morin E."/>
            <person name="Kuo A."/>
            <person name="Drula E."/>
            <person name="Varga T."/>
            <person name="Kohler A."/>
            <person name="Feng B."/>
            <person name="Cao Y."/>
            <person name="Lipzen A."/>
            <person name="Daum C."/>
            <person name="Hundley H."/>
            <person name="Pangilinan J."/>
            <person name="Johnson J."/>
            <person name="Barry K."/>
            <person name="LaButti K."/>
            <person name="Ng V."/>
            <person name="Ahrendt S."/>
            <person name="Min B."/>
            <person name="Choi I.G."/>
            <person name="Park H."/>
            <person name="Plett J.M."/>
            <person name="Magnuson J."/>
            <person name="Spatafora J.W."/>
            <person name="Nagy L.G."/>
            <person name="Henrissat B."/>
            <person name="Grigoriev I.V."/>
            <person name="Yang Z.L."/>
            <person name="Xu J."/>
            <person name="Martin F.M."/>
        </authorList>
    </citation>
    <scope>NUCLEOTIDE SEQUENCE</scope>
    <source>
        <strain evidence="1">KUC20120723A-06</strain>
    </source>
</reference>
<proteinExistence type="predicted"/>
<name>A0ACB8B5F3_9AGAM</name>
<keyword evidence="2" id="KW-1185">Reference proteome</keyword>
<accession>A0ACB8B5F3</accession>
<sequence length="73" mass="8347">MTSDVPRPKQDAKGRPGFHDLAPSMSPAQAIAEAWQRESAQNQEFWRQAESRVRERYSTPVSQRPRKVPPGKM</sequence>
<evidence type="ECO:0000313" key="1">
    <source>
        <dbReference type="EMBL" id="KAH7920622.1"/>
    </source>
</evidence>
<gene>
    <name evidence="1" type="ORF">BV22DRAFT_1039625</name>
</gene>
<comment type="caution">
    <text evidence="1">The sequence shown here is derived from an EMBL/GenBank/DDBJ whole genome shotgun (WGS) entry which is preliminary data.</text>
</comment>
<organism evidence="1 2">
    <name type="scientific">Leucogyrophana mollusca</name>
    <dbReference type="NCBI Taxonomy" id="85980"/>
    <lineage>
        <taxon>Eukaryota</taxon>
        <taxon>Fungi</taxon>
        <taxon>Dikarya</taxon>
        <taxon>Basidiomycota</taxon>
        <taxon>Agaricomycotina</taxon>
        <taxon>Agaricomycetes</taxon>
        <taxon>Agaricomycetidae</taxon>
        <taxon>Boletales</taxon>
        <taxon>Boletales incertae sedis</taxon>
        <taxon>Leucogyrophana</taxon>
    </lineage>
</organism>
<dbReference type="Proteomes" id="UP000790709">
    <property type="component" value="Unassembled WGS sequence"/>
</dbReference>
<protein>
    <submittedName>
        <fullName evidence="1">Uncharacterized protein</fullName>
    </submittedName>
</protein>